<dbReference type="InterPro" id="IPR008008">
    <property type="entry name" value="DUF746"/>
</dbReference>
<evidence type="ECO:0000313" key="2">
    <source>
        <dbReference type="EMBL" id="AMP15472.1"/>
    </source>
</evidence>
<keyword evidence="3" id="KW-1185">Reference proteome</keyword>
<reference evidence="2 3" key="1">
    <citation type="submission" date="2015-11" db="EMBL/GenBank/DDBJ databases">
        <title>Exploring the genomic traits of fungus-feeding bacterial genus Collimonas.</title>
        <authorList>
            <person name="Song C."/>
            <person name="Schmidt R."/>
            <person name="de Jager V."/>
            <person name="Krzyzanowska D."/>
            <person name="Jongedijk E."/>
            <person name="Cankar K."/>
            <person name="Beekwilder J."/>
            <person name="van Veen A."/>
            <person name="de Boer W."/>
            <person name="van Veen J.A."/>
            <person name="Garbeva P."/>
        </authorList>
    </citation>
    <scope>NUCLEOTIDE SEQUENCE [LARGE SCALE GENOMIC DNA]</scope>
    <source>
        <strain evidence="2 3">Ter291</strain>
    </source>
</reference>
<evidence type="ECO:0000259" key="1">
    <source>
        <dbReference type="Pfam" id="PF05344"/>
    </source>
</evidence>
<gene>
    <name evidence="2" type="ORF">CPter291_3235</name>
</gene>
<dbReference type="EMBL" id="CP013236">
    <property type="protein sequence ID" value="AMP15472.1"/>
    <property type="molecule type" value="Genomic_DNA"/>
</dbReference>
<dbReference type="Pfam" id="PF05344">
    <property type="entry name" value="DUF746"/>
    <property type="match status" value="1"/>
</dbReference>
<organism evidence="2 3">
    <name type="scientific">Collimonas pratensis</name>
    <dbReference type="NCBI Taxonomy" id="279113"/>
    <lineage>
        <taxon>Bacteria</taxon>
        <taxon>Pseudomonadati</taxon>
        <taxon>Pseudomonadota</taxon>
        <taxon>Betaproteobacteria</taxon>
        <taxon>Burkholderiales</taxon>
        <taxon>Oxalobacteraceae</taxon>
        <taxon>Collimonas</taxon>
    </lineage>
</organism>
<accession>A0ABM5Z8P9</accession>
<dbReference type="RefSeq" id="WP_082807124.1">
    <property type="nucleotide sequence ID" value="NZ_CP013236.1"/>
</dbReference>
<evidence type="ECO:0000313" key="3">
    <source>
        <dbReference type="Proteomes" id="UP000074914"/>
    </source>
</evidence>
<dbReference type="Proteomes" id="UP000074914">
    <property type="component" value="Chromosome"/>
</dbReference>
<sequence>MVTGTRKLAASTLLDIFIWTPKADTLLGTASDQMIAIRLGISKASVGARRRQLKIRSFASSPLKWTTEMEACLGTDLDTVIAKKLGVNRQQVFRRRNQLGIPPKRAYSEPLKNIVAAAGSPSAPSKPYVSPKERNFFVDHLQFRRAGNTFPDSEDHELTAYLIQAYAEAHSTSLRPPTCPHCFSRRTTLGFRPRPGESKPGFHCKTCDKRFNRLTGTPLARLRHATLMPEFFRLLSQQLPYEEAARRLDVFVPTIRNWAKKIRLWLLQLDPSGEWEAKARLGIKLRPRLRCPRCGDDGEKRFFGQDVDLGRKLLCLACHSTFSVADAERLVQQKVQLEVLYDPGKIGGEFDARAS</sequence>
<name>A0ABM5Z8P9_9BURK</name>
<feature type="domain" description="DUF746" evidence="1">
    <location>
        <begin position="228"/>
        <end position="283"/>
    </location>
</feature>
<protein>
    <submittedName>
        <fullName evidence="2">Helix-turn-helix domain protein</fullName>
    </submittedName>
</protein>
<proteinExistence type="predicted"/>